<accession>A0A2N5GG57</accession>
<evidence type="ECO:0000313" key="6">
    <source>
        <dbReference type="EMBL" id="PLR93158.1"/>
    </source>
</evidence>
<dbReference type="InterPro" id="IPR029039">
    <property type="entry name" value="Flavoprotein-like_sf"/>
</dbReference>
<dbReference type="InterPro" id="IPR020048">
    <property type="entry name" value="NADPH-dep_FMN_reduc_SsuE"/>
</dbReference>
<reference evidence="5 7" key="1">
    <citation type="submission" date="2017-11" db="EMBL/GenBank/DDBJ databases">
        <title>Comparitive Functional Genomics of Dry Heat Resistant strains isolated from the Viking Spacecraft.</title>
        <authorList>
            <person name="Seuylemezian A."/>
            <person name="Cooper K."/>
            <person name="Vaishampayan P."/>
        </authorList>
    </citation>
    <scope>NUCLEOTIDE SEQUENCE [LARGE SCALE GENOMIC DNA]</scope>
    <source>
        <strain evidence="5 7">M4.6</strain>
    </source>
</reference>
<dbReference type="RefSeq" id="WP_101579402.1">
    <property type="nucleotide sequence ID" value="NZ_PGVA01000076.1"/>
</dbReference>
<keyword evidence="2" id="KW-0288">FMN</keyword>
<feature type="domain" description="NADPH-dependent FMN reductase-like" evidence="4">
    <location>
        <begin position="3"/>
        <end position="144"/>
    </location>
</feature>
<protein>
    <submittedName>
        <fullName evidence="5">FMN reductase (NADPH)</fullName>
    </submittedName>
</protein>
<organism evidence="5 7">
    <name type="scientific">Bacillus canaveralius</name>
    <dbReference type="NCBI Taxonomy" id="1403243"/>
    <lineage>
        <taxon>Bacteria</taxon>
        <taxon>Bacillati</taxon>
        <taxon>Bacillota</taxon>
        <taxon>Bacilli</taxon>
        <taxon>Bacillales</taxon>
        <taxon>Bacillaceae</taxon>
        <taxon>Bacillus</taxon>
    </lineage>
</organism>
<dbReference type="GO" id="GO:0008752">
    <property type="term" value="F:FMN reductase [NAD(P)H] activity"/>
    <property type="evidence" value="ECO:0007669"/>
    <property type="project" value="InterPro"/>
</dbReference>
<evidence type="ECO:0000313" key="8">
    <source>
        <dbReference type="Proteomes" id="UP000235114"/>
    </source>
</evidence>
<keyword evidence="8" id="KW-1185">Reference proteome</keyword>
<evidence type="ECO:0000256" key="3">
    <source>
        <dbReference type="ARBA" id="ARBA00023002"/>
    </source>
</evidence>
<dbReference type="EMBL" id="PGVA01000076">
    <property type="protein sequence ID" value="PLR79748.1"/>
    <property type="molecule type" value="Genomic_DNA"/>
</dbReference>
<dbReference type="SUPFAM" id="SSF52218">
    <property type="entry name" value="Flavoproteins"/>
    <property type="match status" value="1"/>
</dbReference>
<sequence>MAKAVIISGGTSENSRLNGISDFVENYLNSEGITFDTINVRDLPPADLIYGKYDSPDIIMANAKVEEAEIVIILTPVYKASFTGVLKTYLDLLPQKGLVDKTVLPLVLGGTFGHLLMIDYALKPVLAALGATTLLAGAYILDTQVERLENQQFKLDTDAEQRLQQALGYVSPEK</sequence>
<dbReference type="NCBIfam" id="TIGR03567">
    <property type="entry name" value="FMN_reduc_SsuE"/>
    <property type="match status" value="1"/>
</dbReference>
<gene>
    <name evidence="5" type="primary">ssuE</name>
    <name evidence="5" type="ORF">CU635_21405</name>
    <name evidence="6" type="ORF">CVD25_17725</name>
</gene>
<name>A0A2N5GG57_9BACI</name>
<dbReference type="Gene3D" id="3.40.50.360">
    <property type="match status" value="1"/>
</dbReference>
<dbReference type="Proteomes" id="UP000235114">
    <property type="component" value="Unassembled WGS sequence"/>
</dbReference>
<dbReference type="GO" id="GO:0046306">
    <property type="term" value="P:alkanesulfonate catabolic process"/>
    <property type="evidence" value="ECO:0007669"/>
    <property type="project" value="InterPro"/>
</dbReference>
<evidence type="ECO:0000259" key="4">
    <source>
        <dbReference type="Pfam" id="PF03358"/>
    </source>
</evidence>
<dbReference type="AlphaFoldDB" id="A0A2N5GG57"/>
<proteinExistence type="predicted"/>
<dbReference type="PANTHER" id="PTHR43408:SF1">
    <property type="entry name" value="FMN REDUCTASE (NADPH)"/>
    <property type="match status" value="1"/>
</dbReference>
<dbReference type="Pfam" id="PF03358">
    <property type="entry name" value="FMN_red"/>
    <property type="match status" value="1"/>
</dbReference>
<reference evidence="6 8" key="2">
    <citation type="submission" date="2017-12" db="EMBL/GenBank/DDBJ databases">
        <title>Comparative Functional Genomics of Dry Heat Resistant strains isolated from the Viking Spacecraft.</title>
        <authorList>
            <person name="Seuylemezian A."/>
            <person name="Cooper K."/>
            <person name="Vaishampayan P."/>
        </authorList>
    </citation>
    <scope>NUCLEOTIDE SEQUENCE [LARGE SCALE GENOMIC DNA]</scope>
    <source>
        <strain evidence="6 8">ATCC 29669</strain>
    </source>
</reference>
<dbReference type="Proteomes" id="UP000234951">
    <property type="component" value="Unassembled WGS sequence"/>
</dbReference>
<evidence type="ECO:0000256" key="1">
    <source>
        <dbReference type="ARBA" id="ARBA00022630"/>
    </source>
</evidence>
<dbReference type="PANTHER" id="PTHR43408">
    <property type="entry name" value="FMN REDUCTASE (NADPH)"/>
    <property type="match status" value="1"/>
</dbReference>
<comment type="caution">
    <text evidence="5">The sequence shown here is derived from an EMBL/GenBank/DDBJ whole genome shotgun (WGS) entry which is preliminary data.</text>
</comment>
<dbReference type="InterPro" id="IPR051814">
    <property type="entry name" value="NAD(P)H-dep_FMN_reductase"/>
</dbReference>
<dbReference type="EMBL" id="PGVD01000055">
    <property type="protein sequence ID" value="PLR93158.1"/>
    <property type="molecule type" value="Genomic_DNA"/>
</dbReference>
<keyword evidence="1" id="KW-0285">Flavoprotein</keyword>
<evidence type="ECO:0000313" key="7">
    <source>
        <dbReference type="Proteomes" id="UP000234951"/>
    </source>
</evidence>
<dbReference type="OrthoDB" id="1643408at2"/>
<keyword evidence="3" id="KW-0560">Oxidoreductase</keyword>
<evidence type="ECO:0000256" key="2">
    <source>
        <dbReference type="ARBA" id="ARBA00022643"/>
    </source>
</evidence>
<evidence type="ECO:0000313" key="5">
    <source>
        <dbReference type="EMBL" id="PLR79748.1"/>
    </source>
</evidence>
<dbReference type="InterPro" id="IPR005025">
    <property type="entry name" value="FMN_Rdtase-like_dom"/>
</dbReference>